<dbReference type="PANTHER" id="PTHR33531">
    <property type="entry name" value="RUBRERYTHRIN SUBFAMILY"/>
    <property type="match status" value="1"/>
</dbReference>
<sequence>MTDSTLSILKKAILLERRGKAFYTHVSRQTQEPSLREFFEAMAEEEDRHEAILSRQFRAVSMTGRFEAEEGKLSAETLAVSQVLTPDVAVRLTSAGFEASAVSASMAMEANAIAMYRQAALDAVDPEEKKLYSWLADFETGHYETLAKLDRVLTESAWNDAAFWPF</sequence>
<dbReference type="InterPro" id="IPR003251">
    <property type="entry name" value="Rr_diiron-bd_dom"/>
</dbReference>
<dbReference type="CDD" id="cd01045">
    <property type="entry name" value="Ferritin_like_AB"/>
    <property type="match status" value="1"/>
</dbReference>
<dbReference type="SUPFAM" id="SSF47240">
    <property type="entry name" value="Ferritin-like"/>
    <property type="match status" value="1"/>
</dbReference>
<feature type="domain" description="Rubrerythrin diiron-binding" evidence="1">
    <location>
        <begin position="8"/>
        <end position="149"/>
    </location>
</feature>
<organism evidence="2">
    <name type="scientific">Desulfatirhabdium butyrativorans</name>
    <dbReference type="NCBI Taxonomy" id="340467"/>
    <lineage>
        <taxon>Bacteria</taxon>
        <taxon>Pseudomonadati</taxon>
        <taxon>Thermodesulfobacteriota</taxon>
        <taxon>Desulfobacteria</taxon>
        <taxon>Desulfobacterales</taxon>
        <taxon>Desulfatirhabdiaceae</taxon>
        <taxon>Desulfatirhabdium</taxon>
    </lineage>
</organism>
<dbReference type="GO" id="GO:0046872">
    <property type="term" value="F:metal ion binding"/>
    <property type="evidence" value="ECO:0007669"/>
    <property type="project" value="InterPro"/>
</dbReference>
<dbReference type="AlphaFoldDB" id="A0A7C4MQQ6"/>
<comment type="caution">
    <text evidence="2">The sequence shown here is derived from an EMBL/GenBank/DDBJ whole genome shotgun (WGS) entry which is preliminary data.</text>
</comment>
<dbReference type="EMBL" id="DSUH01000241">
    <property type="protein sequence ID" value="HGU33244.1"/>
    <property type="molecule type" value="Genomic_DNA"/>
</dbReference>
<dbReference type="InterPro" id="IPR012347">
    <property type="entry name" value="Ferritin-like"/>
</dbReference>
<gene>
    <name evidence="2" type="ORF">ENS29_10370</name>
</gene>
<evidence type="ECO:0000313" key="2">
    <source>
        <dbReference type="EMBL" id="HGU33244.1"/>
    </source>
</evidence>
<dbReference type="GO" id="GO:0016491">
    <property type="term" value="F:oxidoreductase activity"/>
    <property type="evidence" value="ECO:0007669"/>
    <property type="project" value="InterPro"/>
</dbReference>
<proteinExistence type="predicted"/>
<dbReference type="InterPro" id="IPR009078">
    <property type="entry name" value="Ferritin-like_SF"/>
</dbReference>
<dbReference type="PANTHER" id="PTHR33531:SF7">
    <property type="entry name" value="HYPOTHETICAL MEMBRANE PROTEIN, CONSERVED"/>
    <property type="match status" value="1"/>
</dbReference>
<dbReference type="Pfam" id="PF02915">
    <property type="entry name" value="Rubrerythrin"/>
    <property type="match status" value="1"/>
</dbReference>
<protein>
    <recommendedName>
        <fullName evidence="1">Rubrerythrin diiron-binding domain-containing protein</fullName>
    </recommendedName>
</protein>
<accession>A0A7C4MQQ6</accession>
<reference evidence="2" key="1">
    <citation type="journal article" date="2020" name="mSystems">
        <title>Genome- and Community-Level Interaction Insights into Carbon Utilization and Element Cycling Functions of Hydrothermarchaeota in Hydrothermal Sediment.</title>
        <authorList>
            <person name="Zhou Z."/>
            <person name="Liu Y."/>
            <person name="Xu W."/>
            <person name="Pan J."/>
            <person name="Luo Z.H."/>
            <person name="Li M."/>
        </authorList>
    </citation>
    <scope>NUCLEOTIDE SEQUENCE [LARGE SCALE GENOMIC DNA]</scope>
    <source>
        <strain evidence="2">SpSt-477</strain>
    </source>
</reference>
<dbReference type="Gene3D" id="1.20.1260.10">
    <property type="match status" value="1"/>
</dbReference>
<evidence type="ECO:0000259" key="1">
    <source>
        <dbReference type="Pfam" id="PF02915"/>
    </source>
</evidence>
<name>A0A7C4MQQ6_9BACT</name>